<evidence type="ECO:0000313" key="1">
    <source>
        <dbReference type="EMBL" id="KAK7340180.1"/>
    </source>
</evidence>
<comment type="caution">
    <text evidence="1">The sequence shown here is derived from an EMBL/GenBank/DDBJ whole genome shotgun (WGS) entry which is preliminary data.</text>
</comment>
<keyword evidence="2" id="KW-1185">Reference proteome</keyword>
<gene>
    <name evidence="1" type="ORF">VNO77_20876</name>
</gene>
<protein>
    <submittedName>
        <fullName evidence="1">Uncharacterized protein</fullName>
    </submittedName>
</protein>
<accession>A0AAN9LQ21</accession>
<dbReference type="Proteomes" id="UP001367508">
    <property type="component" value="Unassembled WGS sequence"/>
</dbReference>
<organism evidence="1 2">
    <name type="scientific">Canavalia gladiata</name>
    <name type="common">Sword bean</name>
    <name type="synonym">Dolichos gladiatus</name>
    <dbReference type="NCBI Taxonomy" id="3824"/>
    <lineage>
        <taxon>Eukaryota</taxon>
        <taxon>Viridiplantae</taxon>
        <taxon>Streptophyta</taxon>
        <taxon>Embryophyta</taxon>
        <taxon>Tracheophyta</taxon>
        <taxon>Spermatophyta</taxon>
        <taxon>Magnoliopsida</taxon>
        <taxon>eudicotyledons</taxon>
        <taxon>Gunneridae</taxon>
        <taxon>Pentapetalae</taxon>
        <taxon>rosids</taxon>
        <taxon>fabids</taxon>
        <taxon>Fabales</taxon>
        <taxon>Fabaceae</taxon>
        <taxon>Papilionoideae</taxon>
        <taxon>50 kb inversion clade</taxon>
        <taxon>NPAAA clade</taxon>
        <taxon>indigoferoid/millettioid clade</taxon>
        <taxon>Phaseoleae</taxon>
        <taxon>Canavalia</taxon>
    </lineage>
</organism>
<name>A0AAN9LQ21_CANGL</name>
<dbReference type="AlphaFoldDB" id="A0AAN9LQ21"/>
<reference evidence="1 2" key="1">
    <citation type="submission" date="2024-01" db="EMBL/GenBank/DDBJ databases">
        <title>The genomes of 5 underutilized Papilionoideae crops provide insights into root nodulation and disease resistanc.</title>
        <authorList>
            <person name="Jiang F."/>
        </authorList>
    </citation>
    <scope>NUCLEOTIDE SEQUENCE [LARGE SCALE GENOMIC DNA]</scope>
    <source>
        <strain evidence="1">LVBAO_FW01</strain>
        <tissue evidence="1">Leaves</tissue>
    </source>
</reference>
<proteinExistence type="predicted"/>
<dbReference type="EMBL" id="JAYMYQ010000004">
    <property type="protein sequence ID" value="KAK7340180.1"/>
    <property type="molecule type" value="Genomic_DNA"/>
</dbReference>
<evidence type="ECO:0000313" key="2">
    <source>
        <dbReference type="Proteomes" id="UP001367508"/>
    </source>
</evidence>
<sequence>MLTTVSLFRISPQASARSHLCVLSPFLRYDSVLKHLSLIASFGSGTQAASPKNTRCHRHGVWRWCCS</sequence>